<dbReference type="CDD" id="cd01789">
    <property type="entry name" value="Ubl_TBCB"/>
    <property type="match status" value="1"/>
</dbReference>
<proteinExistence type="inferred from homology"/>
<dbReference type="Gene3D" id="3.10.20.90">
    <property type="entry name" value="Phosphatidylinositol 3-kinase Catalytic Subunit, Chain A, domain 1"/>
    <property type="match status" value="1"/>
</dbReference>
<protein>
    <submittedName>
        <fullName evidence="6">CAP Gly-rich domain</fullName>
    </submittedName>
</protein>
<dbReference type="Proteomes" id="UP000054937">
    <property type="component" value="Unassembled WGS sequence"/>
</dbReference>
<keyword evidence="2" id="KW-0963">Cytoplasm</keyword>
<comment type="similarity">
    <text evidence="4">Belongs to the TBCB family.</text>
</comment>
<dbReference type="Pfam" id="PF14560">
    <property type="entry name" value="Ubiquitin_2"/>
    <property type="match status" value="1"/>
</dbReference>
<comment type="subcellular location">
    <subcellularLocation>
        <location evidence="1">Cytoplasm</location>
    </subcellularLocation>
</comment>
<dbReference type="PANTHER" id="PTHR18916:SF85">
    <property type="entry name" value="TUBULIN-FOLDING COFACTOR B"/>
    <property type="match status" value="1"/>
</dbReference>
<evidence type="ECO:0000313" key="6">
    <source>
        <dbReference type="EMBL" id="KRX04779.1"/>
    </source>
</evidence>
<dbReference type="AlphaFoldDB" id="A0A0V0QRA0"/>
<dbReference type="InterPro" id="IPR045172">
    <property type="entry name" value="TBCB_Ubl"/>
</dbReference>
<feature type="domain" description="CAP-Gly" evidence="5">
    <location>
        <begin position="180"/>
        <end position="222"/>
    </location>
</feature>
<dbReference type="GO" id="GO:0035371">
    <property type="term" value="C:microtubule plus-end"/>
    <property type="evidence" value="ECO:0007669"/>
    <property type="project" value="TreeGrafter"/>
</dbReference>
<evidence type="ECO:0000259" key="5">
    <source>
        <dbReference type="PROSITE" id="PS50245"/>
    </source>
</evidence>
<dbReference type="InterPro" id="IPR029071">
    <property type="entry name" value="Ubiquitin-like_domsf"/>
</dbReference>
<dbReference type="GO" id="GO:0005737">
    <property type="term" value="C:cytoplasm"/>
    <property type="evidence" value="ECO:0007669"/>
    <property type="project" value="UniProtKB-SubCell"/>
</dbReference>
<accession>A0A0V0QRA0</accession>
<dbReference type="PANTHER" id="PTHR18916">
    <property type="entry name" value="DYNACTIN 1-RELATED MICROTUBULE-BINDING"/>
    <property type="match status" value="1"/>
</dbReference>
<sequence length="243" mass="27542">MESALKNTTVKLNLSHNISEMKMPEIRFDLESTIATVKQSIERRYGTNAEKMELVLQDSEGNNITTMGDNEAKLGFYSPKDGYWVNVLDLDPDSTLKNLDDVSLVQKYEISEEDYDKLQNNFRKWKQKLISNNPSLAGSQPKPPVLDPEYGKDLAEQIKLGDRCKVKETGHRGEVKYIGKVPNLAQGYFIGVSLDEPYGKNDGSHIGVQYFQCLNKCGLFLRPEKIEVGDFPELDIDDELDEI</sequence>
<dbReference type="PROSITE" id="PS50245">
    <property type="entry name" value="CAP_GLY_2"/>
    <property type="match status" value="1"/>
</dbReference>
<dbReference type="InterPro" id="IPR000626">
    <property type="entry name" value="Ubiquitin-like_dom"/>
</dbReference>
<evidence type="ECO:0000313" key="7">
    <source>
        <dbReference type="Proteomes" id="UP000054937"/>
    </source>
</evidence>
<evidence type="ECO:0000256" key="2">
    <source>
        <dbReference type="ARBA" id="ARBA00022490"/>
    </source>
</evidence>
<gene>
    <name evidence="6" type="ORF">PPERSA_06413</name>
</gene>
<dbReference type="Pfam" id="PF01302">
    <property type="entry name" value="CAP_GLY"/>
    <property type="match status" value="1"/>
</dbReference>
<dbReference type="SUPFAM" id="SSF54236">
    <property type="entry name" value="Ubiquitin-like"/>
    <property type="match status" value="1"/>
</dbReference>
<dbReference type="GO" id="GO:0005634">
    <property type="term" value="C:nucleus"/>
    <property type="evidence" value="ECO:0007669"/>
    <property type="project" value="TreeGrafter"/>
</dbReference>
<dbReference type="GO" id="GO:0051010">
    <property type="term" value="F:microtubule plus-end binding"/>
    <property type="evidence" value="ECO:0007669"/>
    <property type="project" value="TreeGrafter"/>
</dbReference>
<dbReference type="PROSITE" id="PS00845">
    <property type="entry name" value="CAP_GLY_1"/>
    <property type="match status" value="1"/>
</dbReference>
<reference evidence="6 7" key="1">
    <citation type="journal article" date="2015" name="Sci. Rep.">
        <title>Genome of the facultative scuticociliatosis pathogen Pseudocohnilembus persalinus provides insight into its virulence through horizontal gene transfer.</title>
        <authorList>
            <person name="Xiong J."/>
            <person name="Wang G."/>
            <person name="Cheng J."/>
            <person name="Tian M."/>
            <person name="Pan X."/>
            <person name="Warren A."/>
            <person name="Jiang C."/>
            <person name="Yuan D."/>
            <person name="Miao W."/>
        </authorList>
    </citation>
    <scope>NUCLEOTIDE SEQUENCE [LARGE SCALE GENOMIC DNA]</scope>
    <source>
        <strain evidence="6">36N120E</strain>
    </source>
</reference>
<dbReference type="InterPro" id="IPR036859">
    <property type="entry name" value="CAP-Gly_dom_sf"/>
</dbReference>
<dbReference type="EMBL" id="LDAU01000110">
    <property type="protein sequence ID" value="KRX04779.1"/>
    <property type="molecule type" value="Genomic_DNA"/>
</dbReference>
<dbReference type="InterPro" id="IPR000938">
    <property type="entry name" value="CAP-Gly_domain"/>
</dbReference>
<dbReference type="GO" id="GO:0031122">
    <property type="term" value="P:cytoplasmic microtubule organization"/>
    <property type="evidence" value="ECO:0007669"/>
    <property type="project" value="TreeGrafter"/>
</dbReference>
<dbReference type="FunCoup" id="A0A0V0QRA0">
    <property type="interactions" value="378"/>
</dbReference>
<dbReference type="OrthoDB" id="2130750at2759"/>
<keyword evidence="7" id="KW-1185">Reference proteome</keyword>
<dbReference type="GO" id="GO:0007021">
    <property type="term" value="P:tubulin complex assembly"/>
    <property type="evidence" value="ECO:0007669"/>
    <property type="project" value="InterPro"/>
</dbReference>
<dbReference type="Gene3D" id="2.30.30.190">
    <property type="entry name" value="CAP Gly-rich-like domain"/>
    <property type="match status" value="1"/>
</dbReference>
<dbReference type="SUPFAM" id="SSF74924">
    <property type="entry name" value="Cap-Gly domain"/>
    <property type="match status" value="1"/>
</dbReference>
<name>A0A0V0QRA0_PSEPJ</name>
<dbReference type="SMART" id="SM01052">
    <property type="entry name" value="CAP_GLY"/>
    <property type="match status" value="1"/>
</dbReference>
<dbReference type="GO" id="GO:0043014">
    <property type="term" value="F:alpha-tubulin binding"/>
    <property type="evidence" value="ECO:0007669"/>
    <property type="project" value="InterPro"/>
</dbReference>
<evidence type="ECO:0000256" key="1">
    <source>
        <dbReference type="ARBA" id="ARBA00004496"/>
    </source>
</evidence>
<evidence type="ECO:0000256" key="3">
    <source>
        <dbReference type="ARBA" id="ARBA00023186"/>
    </source>
</evidence>
<dbReference type="OMA" id="DQYEQRT"/>
<dbReference type="GO" id="GO:0007023">
    <property type="term" value="P:post-chaperonin tubulin folding pathway"/>
    <property type="evidence" value="ECO:0007669"/>
    <property type="project" value="InterPro"/>
</dbReference>
<comment type="caution">
    <text evidence="6">The sequence shown here is derived from an EMBL/GenBank/DDBJ whole genome shotgun (WGS) entry which is preliminary data.</text>
</comment>
<organism evidence="6 7">
    <name type="scientific">Pseudocohnilembus persalinus</name>
    <name type="common">Ciliate</name>
    <dbReference type="NCBI Taxonomy" id="266149"/>
    <lineage>
        <taxon>Eukaryota</taxon>
        <taxon>Sar</taxon>
        <taxon>Alveolata</taxon>
        <taxon>Ciliophora</taxon>
        <taxon>Intramacronucleata</taxon>
        <taxon>Oligohymenophorea</taxon>
        <taxon>Scuticociliatia</taxon>
        <taxon>Philasterida</taxon>
        <taxon>Pseudocohnilembidae</taxon>
        <taxon>Pseudocohnilembus</taxon>
    </lineage>
</organism>
<keyword evidence="3" id="KW-0143">Chaperone</keyword>
<evidence type="ECO:0000256" key="4">
    <source>
        <dbReference type="ARBA" id="ARBA00025779"/>
    </source>
</evidence>
<dbReference type="InParanoid" id="A0A0V0QRA0"/>